<dbReference type="RefSeq" id="WP_181376284.1">
    <property type="nucleotide sequence ID" value="NZ_BDOQ01000013.1"/>
</dbReference>
<name>A0A2R5FE95_9PROT</name>
<dbReference type="PROSITE" id="PS50113">
    <property type="entry name" value="PAC"/>
    <property type="match status" value="2"/>
</dbReference>
<feature type="domain" description="PAS" evidence="1">
    <location>
        <begin position="9"/>
        <end position="43"/>
    </location>
</feature>
<dbReference type="FunFam" id="3.30.70.270:FF:000001">
    <property type="entry name" value="Diguanylate cyclase domain protein"/>
    <property type="match status" value="1"/>
</dbReference>
<dbReference type="GO" id="GO:0003824">
    <property type="term" value="F:catalytic activity"/>
    <property type="evidence" value="ECO:0007669"/>
    <property type="project" value="UniProtKB-ARBA"/>
</dbReference>
<dbReference type="Proteomes" id="UP000245081">
    <property type="component" value="Unassembled WGS sequence"/>
</dbReference>
<dbReference type="CDD" id="cd01949">
    <property type="entry name" value="GGDEF"/>
    <property type="match status" value="1"/>
</dbReference>
<feature type="domain" description="PAC" evidence="2">
    <location>
        <begin position="193"/>
        <end position="245"/>
    </location>
</feature>
<feature type="domain" description="PAS" evidence="1">
    <location>
        <begin position="120"/>
        <end position="166"/>
    </location>
</feature>
<dbReference type="InterPro" id="IPR001610">
    <property type="entry name" value="PAC"/>
</dbReference>
<dbReference type="AlphaFoldDB" id="A0A2R5FE95"/>
<dbReference type="SMART" id="SM00086">
    <property type="entry name" value="PAC"/>
    <property type="match status" value="2"/>
</dbReference>
<dbReference type="PROSITE" id="PS50887">
    <property type="entry name" value="GGDEF"/>
    <property type="match status" value="1"/>
</dbReference>
<evidence type="ECO:0000313" key="5">
    <source>
        <dbReference type="Proteomes" id="UP000245081"/>
    </source>
</evidence>
<dbReference type="InterPro" id="IPR035965">
    <property type="entry name" value="PAS-like_dom_sf"/>
</dbReference>
<dbReference type="EMBL" id="BDOQ01000013">
    <property type="protein sequence ID" value="GBG15093.1"/>
    <property type="molecule type" value="Genomic_DNA"/>
</dbReference>
<dbReference type="SMART" id="SM00267">
    <property type="entry name" value="GGDEF"/>
    <property type="match status" value="1"/>
</dbReference>
<evidence type="ECO:0008006" key="6">
    <source>
        <dbReference type="Google" id="ProtNLM"/>
    </source>
</evidence>
<dbReference type="InterPro" id="IPR043128">
    <property type="entry name" value="Rev_trsase/Diguanyl_cyclase"/>
</dbReference>
<dbReference type="PANTHER" id="PTHR46663:SF3">
    <property type="entry name" value="SLL0267 PROTEIN"/>
    <property type="match status" value="1"/>
</dbReference>
<dbReference type="InterPro" id="IPR029787">
    <property type="entry name" value="Nucleotide_cyclase"/>
</dbReference>
<dbReference type="NCBIfam" id="TIGR00229">
    <property type="entry name" value="sensory_box"/>
    <property type="match status" value="2"/>
</dbReference>
<feature type="domain" description="GGDEF" evidence="3">
    <location>
        <begin position="277"/>
        <end position="410"/>
    </location>
</feature>
<evidence type="ECO:0000259" key="3">
    <source>
        <dbReference type="PROSITE" id="PS50887"/>
    </source>
</evidence>
<keyword evidence="5" id="KW-1185">Reference proteome</keyword>
<sequence>MHQLSKISMDMAYDAILWLALDGSIVYSNFSASRYLGYSEEELTQLTIFDLDPNYPREVWPQHVAEHKQKKSVSLESKHLTKDGRMIDVEISCNYVEWDGQEYFCSIVRDITERKESDNSLKLASLIYSETSQAMLVTDQENEIIAINPAFTALTGYAWDEVLGKNPKFLSSGRQDKSFYDSMWESLHLRGTWQGEIWNRRKNGEIYPEWLSINTVYDEKGAVYRRIALFTDITEIKKSEELIWNQANYDALTGLPNRRMTLDRLDFEIKKSRRENLPLVVLFIDLDGFKEVNDTFGHDIGDQLLIEVSQRILKCVRESDTLGRIGGDEFVVILGEVVDIDSTDRILKEMLNAISEPYLLQNHAVTISASIGLALFPDDSEDASTLLKSADKAMYEAKHRGKNQHCWYSELKTATR</sequence>
<accession>A0A2R5FE95</accession>
<reference evidence="4 5" key="1">
    <citation type="journal article" date="2018" name="Environ. Microbiol.">
        <title>Isolation and genomic characterization of Novimethylophilus kurashikiensis gen. nov. sp. nov., a new lanthanide-dependent methylotrophic species of Methylophilaceae.</title>
        <authorList>
            <person name="Lv H."/>
            <person name="Sahin N."/>
            <person name="Tani A."/>
        </authorList>
    </citation>
    <scope>NUCLEOTIDE SEQUENCE [LARGE SCALE GENOMIC DNA]</scope>
    <source>
        <strain evidence="4 5">La2-4</strain>
    </source>
</reference>
<dbReference type="Gene3D" id="3.30.70.270">
    <property type="match status" value="1"/>
</dbReference>
<dbReference type="InterPro" id="IPR000014">
    <property type="entry name" value="PAS"/>
</dbReference>
<comment type="caution">
    <text evidence="4">The sequence shown here is derived from an EMBL/GenBank/DDBJ whole genome shotgun (WGS) entry which is preliminary data.</text>
</comment>
<gene>
    <name evidence="4" type="ORF">NMK_2696</name>
</gene>
<evidence type="ECO:0000259" key="2">
    <source>
        <dbReference type="PROSITE" id="PS50113"/>
    </source>
</evidence>
<evidence type="ECO:0000259" key="1">
    <source>
        <dbReference type="PROSITE" id="PS50112"/>
    </source>
</evidence>
<proteinExistence type="predicted"/>
<protein>
    <recommendedName>
        <fullName evidence="6">Diguanylate cyclase</fullName>
    </recommendedName>
</protein>
<organism evidence="4 5">
    <name type="scientific">Novimethylophilus kurashikiensis</name>
    <dbReference type="NCBI Taxonomy" id="1825523"/>
    <lineage>
        <taxon>Bacteria</taxon>
        <taxon>Pseudomonadati</taxon>
        <taxon>Pseudomonadota</taxon>
        <taxon>Betaproteobacteria</taxon>
        <taxon>Nitrosomonadales</taxon>
        <taxon>Methylophilaceae</taxon>
        <taxon>Novimethylophilus</taxon>
    </lineage>
</organism>
<dbReference type="SUPFAM" id="SSF55785">
    <property type="entry name" value="PYP-like sensor domain (PAS domain)"/>
    <property type="match status" value="2"/>
</dbReference>
<feature type="domain" description="PAC" evidence="2">
    <location>
        <begin position="73"/>
        <end position="123"/>
    </location>
</feature>
<dbReference type="PROSITE" id="PS50112">
    <property type="entry name" value="PAS"/>
    <property type="match status" value="2"/>
</dbReference>
<dbReference type="SMART" id="SM00091">
    <property type="entry name" value="PAS"/>
    <property type="match status" value="2"/>
</dbReference>
<dbReference type="Gene3D" id="3.30.450.20">
    <property type="entry name" value="PAS domain"/>
    <property type="match status" value="2"/>
</dbReference>
<dbReference type="PANTHER" id="PTHR46663">
    <property type="entry name" value="DIGUANYLATE CYCLASE DGCT-RELATED"/>
    <property type="match status" value="1"/>
</dbReference>
<dbReference type="InterPro" id="IPR000160">
    <property type="entry name" value="GGDEF_dom"/>
</dbReference>
<dbReference type="Pfam" id="PF13426">
    <property type="entry name" value="PAS_9"/>
    <property type="match status" value="2"/>
</dbReference>
<dbReference type="SUPFAM" id="SSF55073">
    <property type="entry name" value="Nucleotide cyclase"/>
    <property type="match status" value="1"/>
</dbReference>
<dbReference type="InterPro" id="IPR000700">
    <property type="entry name" value="PAS-assoc_C"/>
</dbReference>
<dbReference type="NCBIfam" id="TIGR00254">
    <property type="entry name" value="GGDEF"/>
    <property type="match status" value="1"/>
</dbReference>
<evidence type="ECO:0000313" key="4">
    <source>
        <dbReference type="EMBL" id="GBG15093.1"/>
    </source>
</evidence>
<dbReference type="Pfam" id="PF00990">
    <property type="entry name" value="GGDEF"/>
    <property type="match status" value="1"/>
</dbReference>
<dbReference type="CDD" id="cd00130">
    <property type="entry name" value="PAS"/>
    <property type="match status" value="2"/>
</dbReference>
<dbReference type="InterPro" id="IPR052163">
    <property type="entry name" value="DGC-Regulatory_Protein"/>
</dbReference>